<dbReference type="Proteomes" id="UP000306102">
    <property type="component" value="Unassembled WGS sequence"/>
</dbReference>
<protein>
    <submittedName>
        <fullName evidence="2">Uncharacterized protein</fullName>
    </submittedName>
</protein>
<dbReference type="EMBL" id="SDRB02011870">
    <property type="protein sequence ID" value="THF99703.1"/>
    <property type="molecule type" value="Genomic_DNA"/>
</dbReference>
<keyword evidence="3" id="KW-1185">Reference proteome</keyword>
<proteinExistence type="predicted"/>
<name>A0A4S4DC37_CAMSN</name>
<dbReference type="AlphaFoldDB" id="A0A4S4DC37"/>
<organism evidence="2 3">
    <name type="scientific">Camellia sinensis var. sinensis</name>
    <name type="common">China tea</name>
    <dbReference type="NCBI Taxonomy" id="542762"/>
    <lineage>
        <taxon>Eukaryota</taxon>
        <taxon>Viridiplantae</taxon>
        <taxon>Streptophyta</taxon>
        <taxon>Embryophyta</taxon>
        <taxon>Tracheophyta</taxon>
        <taxon>Spermatophyta</taxon>
        <taxon>Magnoliopsida</taxon>
        <taxon>eudicotyledons</taxon>
        <taxon>Gunneridae</taxon>
        <taxon>Pentapetalae</taxon>
        <taxon>asterids</taxon>
        <taxon>Ericales</taxon>
        <taxon>Theaceae</taxon>
        <taxon>Camellia</taxon>
    </lineage>
</organism>
<evidence type="ECO:0000313" key="3">
    <source>
        <dbReference type="Proteomes" id="UP000306102"/>
    </source>
</evidence>
<accession>A0A4S4DC37</accession>
<evidence type="ECO:0000313" key="2">
    <source>
        <dbReference type="EMBL" id="THF99703.1"/>
    </source>
</evidence>
<sequence>MIGKSQRGRRANFDPVALGSSHMFNLELLFSFALGVQLCYSCRDRKGQLTLLGQALSVRPWSKAFFAVIPCLSGGDYGGGGSGSGGGGVALPCLFENVEERFLVSSKPTNQRLTKQENGKDEIFSPKELGTRSQVPLVVNLDNTYEMDMICAVQNSNPPNQNGDNEICFDGKSSEALSPEVDSNEKNISSSNTCPKAESNPPMSSSSGCPNARSTFSMLIYASSNVIQAIYEEGSITLREWVQENSGSSKRYRFVESTGGAREEEAQAKTSEPPSLATRKLLWCVETARLSCASQQEAVQGSPRDALSGERVTESASLPFVSITSFNGRILRA</sequence>
<feature type="region of interest" description="Disordered" evidence="1">
    <location>
        <begin position="156"/>
        <end position="209"/>
    </location>
</feature>
<comment type="caution">
    <text evidence="2">The sequence shown here is derived from an EMBL/GenBank/DDBJ whole genome shotgun (WGS) entry which is preliminary data.</text>
</comment>
<gene>
    <name evidence="2" type="ORF">TEA_001105</name>
</gene>
<evidence type="ECO:0000256" key="1">
    <source>
        <dbReference type="SAM" id="MobiDB-lite"/>
    </source>
</evidence>
<reference evidence="2 3" key="1">
    <citation type="journal article" date="2018" name="Proc. Natl. Acad. Sci. U.S.A.">
        <title>Draft genome sequence of Camellia sinensis var. sinensis provides insights into the evolution of the tea genome and tea quality.</title>
        <authorList>
            <person name="Wei C."/>
            <person name="Yang H."/>
            <person name="Wang S."/>
            <person name="Zhao J."/>
            <person name="Liu C."/>
            <person name="Gao L."/>
            <person name="Xia E."/>
            <person name="Lu Y."/>
            <person name="Tai Y."/>
            <person name="She G."/>
            <person name="Sun J."/>
            <person name="Cao H."/>
            <person name="Tong W."/>
            <person name="Gao Q."/>
            <person name="Li Y."/>
            <person name="Deng W."/>
            <person name="Jiang X."/>
            <person name="Wang W."/>
            <person name="Chen Q."/>
            <person name="Zhang S."/>
            <person name="Li H."/>
            <person name="Wu J."/>
            <person name="Wang P."/>
            <person name="Li P."/>
            <person name="Shi C."/>
            <person name="Zheng F."/>
            <person name="Jian J."/>
            <person name="Huang B."/>
            <person name="Shan D."/>
            <person name="Shi M."/>
            <person name="Fang C."/>
            <person name="Yue Y."/>
            <person name="Li F."/>
            <person name="Li D."/>
            <person name="Wei S."/>
            <person name="Han B."/>
            <person name="Jiang C."/>
            <person name="Yin Y."/>
            <person name="Xia T."/>
            <person name="Zhang Z."/>
            <person name="Bennetzen J.L."/>
            <person name="Zhao S."/>
            <person name="Wan X."/>
        </authorList>
    </citation>
    <scope>NUCLEOTIDE SEQUENCE [LARGE SCALE GENOMIC DNA]</scope>
    <source>
        <strain evidence="3">cv. Shuchazao</strain>
        <tissue evidence="2">Leaf</tissue>
    </source>
</reference>